<reference evidence="2" key="1">
    <citation type="journal article" date="2023" name="Nat. Plants">
        <title>Single-cell RNA sequencing provides a high-resolution roadmap for understanding the multicellular compartmentation of specialized metabolism.</title>
        <authorList>
            <person name="Sun S."/>
            <person name="Shen X."/>
            <person name="Li Y."/>
            <person name="Li Y."/>
            <person name="Wang S."/>
            <person name="Li R."/>
            <person name="Zhang H."/>
            <person name="Shen G."/>
            <person name="Guo B."/>
            <person name="Wei J."/>
            <person name="Xu J."/>
            <person name="St-Pierre B."/>
            <person name="Chen S."/>
            <person name="Sun C."/>
        </authorList>
    </citation>
    <scope>NUCLEOTIDE SEQUENCE [LARGE SCALE GENOMIC DNA]</scope>
</reference>
<evidence type="ECO:0000313" key="1">
    <source>
        <dbReference type="EMBL" id="KAI5663805.1"/>
    </source>
</evidence>
<name>A0ACC0ASD8_CATRO</name>
<proteinExistence type="predicted"/>
<dbReference type="EMBL" id="CM044705">
    <property type="protein sequence ID" value="KAI5663805.1"/>
    <property type="molecule type" value="Genomic_DNA"/>
</dbReference>
<evidence type="ECO:0000313" key="2">
    <source>
        <dbReference type="Proteomes" id="UP001060085"/>
    </source>
</evidence>
<keyword evidence="2" id="KW-1185">Reference proteome</keyword>
<organism evidence="1 2">
    <name type="scientific">Catharanthus roseus</name>
    <name type="common">Madagascar periwinkle</name>
    <name type="synonym">Vinca rosea</name>
    <dbReference type="NCBI Taxonomy" id="4058"/>
    <lineage>
        <taxon>Eukaryota</taxon>
        <taxon>Viridiplantae</taxon>
        <taxon>Streptophyta</taxon>
        <taxon>Embryophyta</taxon>
        <taxon>Tracheophyta</taxon>
        <taxon>Spermatophyta</taxon>
        <taxon>Magnoliopsida</taxon>
        <taxon>eudicotyledons</taxon>
        <taxon>Gunneridae</taxon>
        <taxon>Pentapetalae</taxon>
        <taxon>asterids</taxon>
        <taxon>lamiids</taxon>
        <taxon>Gentianales</taxon>
        <taxon>Apocynaceae</taxon>
        <taxon>Rauvolfioideae</taxon>
        <taxon>Vinceae</taxon>
        <taxon>Catharanthinae</taxon>
        <taxon>Catharanthus</taxon>
    </lineage>
</organism>
<accession>A0ACC0ASD8</accession>
<dbReference type="Proteomes" id="UP001060085">
    <property type="component" value="Linkage Group LG05"/>
</dbReference>
<comment type="caution">
    <text evidence="1">The sequence shown here is derived from an EMBL/GenBank/DDBJ whole genome shotgun (WGS) entry which is preliminary data.</text>
</comment>
<gene>
    <name evidence="1" type="ORF">M9H77_23128</name>
</gene>
<sequence length="108" mass="12804">MIFIVCHSVSPNILQGGQVKPHSPEFQWSIQRRIGELLYGVTKKSRLIVIELKGFRGRIRYLYTIWCMRKKMEWWKDSNSVFHMSTNRFFLTKACDNHKGQGFISRPL</sequence>
<protein>
    <submittedName>
        <fullName evidence="1">Uncharacterized protein</fullName>
    </submittedName>
</protein>